<dbReference type="InterPro" id="IPR013870">
    <property type="entry name" value="Ribosomal_mL54"/>
</dbReference>
<dbReference type="STRING" id="559304.G8YC04"/>
<evidence type="ECO:0000256" key="2">
    <source>
        <dbReference type="ARBA" id="ARBA00022946"/>
    </source>
</evidence>
<comment type="similarity">
    <text evidence="6">Belongs to the mitochondrion-specific ribosomal protein mL54 family.</text>
</comment>
<evidence type="ECO:0000256" key="5">
    <source>
        <dbReference type="ARBA" id="ARBA00023274"/>
    </source>
</evidence>
<keyword evidence="5" id="KW-0687">Ribonucleoprotein</keyword>
<keyword evidence="2" id="KW-0809">Transit peptide</keyword>
<dbReference type="GO" id="GO:0003735">
    <property type="term" value="F:structural constituent of ribosome"/>
    <property type="evidence" value="ECO:0007669"/>
    <property type="project" value="TreeGrafter"/>
</dbReference>
<dbReference type="EMBL" id="FO082050">
    <property type="protein sequence ID" value="CCE82485.1"/>
    <property type="molecule type" value="Genomic_DNA"/>
</dbReference>
<accession>G8YC04</accession>
<dbReference type="eggNOG" id="KOG3435">
    <property type="taxonomic scope" value="Eukaryota"/>
</dbReference>
<dbReference type="HOGENOM" id="CLU_144297_2_0_1"/>
<keyword evidence="4" id="KW-0496">Mitochondrion</keyword>
<dbReference type="FunCoup" id="G8YC04">
    <property type="interactions" value="157"/>
</dbReference>
<dbReference type="Proteomes" id="UP000005222">
    <property type="component" value="Chromosome J"/>
</dbReference>
<protein>
    <recommendedName>
        <fullName evidence="7">Large ribosomal subunit protein mL54</fullName>
    </recommendedName>
</protein>
<proteinExistence type="inferred from homology"/>
<evidence type="ECO:0000256" key="4">
    <source>
        <dbReference type="ARBA" id="ARBA00023128"/>
    </source>
</evidence>
<evidence type="ECO:0000256" key="7">
    <source>
        <dbReference type="ARBA" id="ARBA00035179"/>
    </source>
</evidence>
<sequence>MLHLLKGAVSPVLRVPVRQFTSVSILSNEVKSSCKVGTVLNLKIRKSGDEPVALEDHEYPEWLWDCLNKEKVEEDLKKNDFMKWRKKQINKANTAKIKNNNFLSTLK</sequence>
<evidence type="ECO:0000313" key="8">
    <source>
        <dbReference type="EMBL" id="CCE82485.1"/>
    </source>
</evidence>
<organism evidence="8 9">
    <name type="scientific">Pichia sorbitophila (strain ATCC MYA-4447 / BCRC 22081 / CBS 7064 / NBRC 10061 / NRRL Y-12695)</name>
    <name type="common">Hybrid yeast</name>
    <dbReference type="NCBI Taxonomy" id="559304"/>
    <lineage>
        <taxon>Eukaryota</taxon>
        <taxon>Fungi</taxon>
        <taxon>Dikarya</taxon>
        <taxon>Ascomycota</taxon>
        <taxon>Saccharomycotina</taxon>
        <taxon>Pichiomycetes</taxon>
        <taxon>Debaryomycetaceae</taxon>
        <taxon>Millerozyma</taxon>
    </lineage>
</organism>
<dbReference type="PANTHER" id="PTHR28595:SF1">
    <property type="entry name" value="LARGE RIBOSOMAL SUBUNIT PROTEIN ML54"/>
    <property type="match status" value="1"/>
</dbReference>
<dbReference type="GO" id="GO:0005762">
    <property type="term" value="C:mitochondrial large ribosomal subunit"/>
    <property type="evidence" value="ECO:0007669"/>
    <property type="project" value="TreeGrafter"/>
</dbReference>
<dbReference type="AlphaFoldDB" id="G8YC04"/>
<dbReference type="OMA" id="RNVARCK"/>
<evidence type="ECO:0000256" key="1">
    <source>
        <dbReference type="ARBA" id="ARBA00004173"/>
    </source>
</evidence>
<reference evidence="8 9" key="1">
    <citation type="journal article" date="2012" name="G3 (Bethesda)">
        <title>Pichia sorbitophila, an interspecies yeast hybrid reveals early steps of genome resolution following polyploidization.</title>
        <authorList>
            <person name="Leh Louis V."/>
            <person name="Despons L."/>
            <person name="Friedrich A."/>
            <person name="Martin T."/>
            <person name="Durrens P."/>
            <person name="Casaregola S."/>
            <person name="Neuveglise C."/>
            <person name="Fairhead C."/>
            <person name="Marck C."/>
            <person name="Cruz J.A."/>
            <person name="Straub M.L."/>
            <person name="Kugler V."/>
            <person name="Sacerdot C."/>
            <person name="Uzunov Z."/>
            <person name="Thierry A."/>
            <person name="Weiss S."/>
            <person name="Bleykasten C."/>
            <person name="De Montigny J."/>
            <person name="Jacques N."/>
            <person name="Jung P."/>
            <person name="Lemaire M."/>
            <person name="Mallet S."/>
            <person name="Morel G."/>
            <person name="Richard G.F."/>
            <person name="Sarkar A."/>
            <person name="Savel G."/>
            <person name="Schacherer J."/>
            <person name="Seret M.L."/>
            <person name="Talla E."/>
            <person name="Samson G."/>
            <person name="Jubin C."/>
            <person name="Poulain J."/>
            <person name="Vacherie B."/>
            <person name="Barbe V."/>
            <person name="Pelletier E."/>
            <person name="Sherman D.J."/>
            <person name="Westhof E."/>
            <person name="Weissenbach J."/>
            <person name="Baret P.V."/>
            <person name="Wincker P."/>
            <person name="Gaillardin C."/>
            <person name="Dujon B."/>
            <person name="Souciet J.L."/>
        </authorList>
    </citation>
    <scope>NUCLEOTIDE SEQUENCE [LARGE SCALE GENOMIC DNA]</scope>
    <source>
        <strain evidence="9">ATCC MYA-4447 / BCRC 22081 / CBS 7064 / NBRC 10061 / NRRL Y-12695</strain>
    </source>
</reference>
<dbReference type="OrthoDB" id="10252718at2759"/>
<keyword evidence="9" id="KW-1185">Reference proteome</keyword>
<dbReference type="Pfam" id="PF08561">
    <property type="entry name" value="Ribosomal_L37"/>
    <property type="match status" value="1"/>
</dbReference>
<keyword evidence="3" id="KW-0689">Ribosomal protein</keyword>
<dbReference type="PANTHER" id="PTHR28595">
    <property type="entry name" value="39S RIBOSOMAL PROTEIN L54, MITOCHONDRIAL"/>
    <property type="match status" value="1"/>
</dbReference>
<comment type="subcellular location">
    <subcellularLocation>
        <location evidence="1">Mitochondrion</location>
    </subcellularLocation>
</comment>
<name>G8YC04_PICSO</name>
<evidence type="ECO:0000313" key="9">
    <source>
        <dbReference type="Proteomes" id="UP000005222"/>
    </source>
</evidence>
<evidence type="ECO:0000256" key="3">
    <source>
        <dbReference type="ARBA" id="ARBA00022980"/>
    </source>
</evidence>
<dbReference type="InParanoid" id="G8YC04"/>
<gene>
    <name evidence="8" type="primary">Piso0_002212</name>
    <name evidence="8" type="ORF">GNLVRS01_PISO0J07115g</name>
</gene>
<evidence type="ECO:0000256" key="6">
    <source>
        <dbReference type="ARBA" id="ARBA00033752"/>
    </source>
</evidence>